<protein>
    <submittedName>
        <fullName evidence="2">Putative ovule protein</fullName>
    </submittedName>
</protein>
<reference evidence="2" key="1">
    <citation type="submission" date="2015-12" db="EMBL/GenBank/DDBJ databases">
        <title>Gene expression during late stages of embryo sac development: a critical building block for successful pollen-pistil interactions.</title>
        <authorList>
            <person name="Liu Y."/>
            <person name="Joly V."/>
            <person name="Sabar M."/>
            <person name="Matton D.P."/>
        </authorList>
    </citation>
    <scope>NUCLEOTIDE SEQUENCE</scope>
</reference>
<dbReference type="EMBL" id="GEDG01028032">
    <property type="protein sequence ID" value="JAP13441.1"/>
    <property type="molecule type" value="Transcribed_RNA"/>
</dbReference>
<evidence type="ECO:0000256" key="1">
    <source>
        <dbReference type="SAM" id="MobiDB-lite"/>
    </source>
</evidence>
<feature type="region of interest" description="Disordered" evidence="1">
    <location>
        <begin position="1"/>
        <end position="20"/>
    </location>
</feature>
<name>A0A0V0GZA0_SOLCH</name>
<evidence type="ECO:0000313" key="2">
    <source>
        <dbReference type="EMBL" id="JAP13441.1"/>
    </source>
</evidence>
<proteinExistence type="predicted"/>
<sequence>MRSTSRDLRATRSSSRCLSRPIHKNHPRWILCWLKPRQSLCYFRENVINIRCSFCRCFHEEQTILLRICLC</sequence>
<feature type="non-terminal residue" evidence="2">
    <location>
        <position position="71"/>
    </location>
</feature>
<accession>A0A0V0GZA0</accession>
<feature type="compositionally biased region" description="Basic and acidic residues" evidence="1">
    <location>
        <begin position="1"/>
        <end position="10"/>
    </location>
</feature>
<organism evidence="2">
    <name type="scientific">Solanum chacoense</name>
    <name type="common">Chaco potato</name>
    <dbReference type="NCBI Taxonomy" id="4108"/>
    <lineage>
        <taxon>Eukaryota</taxon>
        <taxon>Viridiplantae</taxon>
        <taxon>Streptophyta</taxon>
        <taxon>Embryophyta</taxon>
        <taxon>Tracheophyta</taxon>
        <taxon>Spermatophyta</taxon>
        <taxon>Magnoliopsida</taxon>
        <taxon>eudicotyledons</taxon>
        <taxon>Gunneridae</taxon>
        <taxon>Pentapetalae</taxon>
        <taxon>asterids</taxon>
        <taxon>lamiids</taxon>
        <taxon>Solanales</taxon>
        <taxon>Solanaceae</taxon>
        <taxon>Solanoideae</taxon>
        <taxon>Solaneae</taxon>
        <taxon>Solanum</taxon>
    </lineage>
</organism>
<dbReference type="AlphaFoldDB" id="A0A0V0GZA0"/>